<dbReference type="GeneID" id="19168634"/>
<name>W9YD13_9EURO</name>
<comment type="caution">
    <text evidence="1">The sequence shown here is derived from an EMBL/GenBank/DDBJ whole genome shotgun (WGS) entry which is preliminary data.</text>
</comment>
<proteinExistence type="predicted"/>
<dbReference type="EMBL" id="AMGY01000003">
    <property type="protein sequence ID" value="EXJ87555.1"/>
    <property type="molecule type" value="Genomic_DNA"/>
</dbReference>
<protein>
    <submittedName>
        <fullName evidence="1">Uncharacterized protein</fullName>
    </submittedName>
</protein>
<evidence type="ECO:0000313" key="2">
    <source>
        <dbReference type="Proteomes" id="UP000019478"/>
    </source>
</evidence>
<dbReference type="Proteomes" id="UP000019478">
    <property type="component" value="Unassembled WGS sequence"/>
</dbReference>
<dbReference type="AlphaFoldDB" id="W9YD13"/>
<evidence type="ECO:0000313" key="1">
    <source>
        <dbReference type="EMBL" id="EXJ87555.1"/>
    </source>
</evidence>
<accession>W9YD13</accession>
<dbReference type="HOGENOM" id="CLU_2359502_0_0_1"/>
<gene>
    <name evidence="1" type="ORF">A1O3_04515</name>
</gene>
<dbReference type="RefSeq" id="XP_007732834.1">
    <property type="nucleotide sequence ID" value="XM_007734644.1"/>
</dbReference>
<sequence length="96" mass="10922">MEVKRRLDRLENGLKEVLEQLDANDAELVAIQAGLVVDRTRTALTRTTLQHYEEKARMAKAHEEIIEAARAAARSKNTWLTETPGLPTVLHLIRHK</sequence>
<organism evidence="1 2">
    <name type="scientific">Capronia epimyces CBS 606.96</name>
    <dbReference type="NCBI Taxonomy" id="1182542"/>
    <lineage>
        <taxon>Eukaryota</taxon>
        <taxon>Fungi</taxon>
        <taxon>Dikarya</taxon>
        <taxon>Ascomycota</taxon>
        <taxon>Pezizomycotina</taxon>
        <taxon>Eurotiomycetes</taxon>
        <taxon>Chaetothyriomycetidae</taxon>
        <taxon>Chaetothyriales</taxon>
        <taxon>Herpotrichiellaceae</taxon>
        <taxon>Capronia</taxon>
    </lineage>
</organism>
<keyword evidence="2" id="KW-1185">Reference proteome</keyword>
<reference evidence="1 2" key="1">
    <citation type="submission" date="2013-03" db="EMBL/GenBank/DDBJ databases">
        <title>The Genome Sequence of Capronia epimyces CBS 606.96.</title>
        <authorList>
            <consortium name="The Broad Institute Genomics Platform"/>
            <person name="Cuomo C."/>
            <person name="de Hoog S."/>
            <person name="Gorbushina A."/>
            <person name="Walker B."/>
            <person name="Young S.K."/>
            <person name="Zeng Q."/>
            <person name="Gargeya S."/>
            <person name="Fitzgerald M."/>
            <person name="Haas B."/>
            <person name="Abouelleil A."/>
            <person name="Allen A.W."/>
            <person name="Alvarado L."/>
            <person name="Arachchi H.M."/>
            <person name="Berlin A.M."/>
            <person name="Chapman S.B."/>
            <person name="Gainer-Dewar J."/>
            <person name="Goldberg J."/>
            <person name="Griggs A."/>
            <person name="Gujja S."/>
            <person name="Hansen M."/>
            <person name="Howarth C."/>
            <person name="Imamovic A."/>
            <person name="Ireland A."/>
            <person name="Larimer J."/>
            <person name="McCowan C."/>
            <person name="Murphy C."/>
            <person name="Pearson M."/>
            <person name="Poon T.W."/>
            <person name="Priest M."/>
            <person name="Roberts A."/>
            <person name="Saif S."/>
            <person name="Shea T."/>
            <person name="Sisk P."/>
            <person name="Sykes S."/>
            <person name="Wortman J."/>
            <person name="Nusbaum C."/>
            <person name="Birren B."/>
        </authorList>
    </citation>
    <scope>NUCLEOTIDE SEQUENCE [LARGE SCALE GENOMIC DNA]</scope>
    <source>
        <strain evidence="1 2">CBS 606.96</strain>
    </source>
</reference>